<protein>
    <submittedName>
        <fullName evidence="5">Transporter substrate-binding domain-containing protein</fullName>
    </submittedName>
</protein>
<dbReference type="RefSeq" id="WP_329776546.1">
    <property type="nucleotide sequence ID" value="NZ_JAYDYW010000016.1"/>
</dbReference>
<evidence type="ECO:0000313" key="6">
    <source>
        <dbReference type="Proteomes" id="UP001310248"/>
    </source>
</evidence>
<evidence type="ECO:0000259" key="4">
    <source>
        <dbReference type="SMART" id="SM00062"/>
    </source>
</evidence>
<organism evidence="5 6">
    <name type="scientific">Agarivorans aestuarii</name>
    <dbReference type="NCBI Taxonomy" id="1563703"/>
    <lineage>
        <taxon>Bacteria</taxon>
        <taxon>Pseudomonadati</taxon>
        <taxon>Pseudomonadota</taxon>
        <taxon>Gammaproteobacteria</taxon>
        <taxon>Alteromonadales</taxon>
        <taxon>Alteromonadaceae</taxon>
        <taxon>Agarivorans</taxon>
    </lineage>
</organism>
<name>A0ABU7GBC1_9ALTE</name>
<accession>A0ABU7GBC1</accession>
<dbReference type="PANTHER" id="PTHR35936:SF6">
    <property type="entry name" value="AMINO ACID ABC TRANSPORTER SUBSTRATE-BINDING PAAT FAMILY PROTEIN"/>
    <property type="match status" value="1"/>
</dbReference>
<proteinExistence type="inferred from homology"/>
<evidence type="ECO:0000256" key="1">
    <source>
        <dbReference type="ARBA" id="ARBA00010333"/>
    </source>
</evidence>
<evidence type="ECO:0000313" key="5">
    <source>
        <dbReference type="EMBL" id="MEE1675760.1"/>
    </source>
</evidence>
<gene>
    <name evidence="5" type="ORF">SNR37_001087</name>
</gene>
<keyword evidence="6" id="KW-1185">Reference proteome</keyword>
<keyword evidence="2 3" id="KW-0732">Signal</keyword>
<evidence type="ECO:0000256" key="2">
    <source>
        <dbReference type="ARBA" id="ARBA00022729"/>
    </source>
</evidence>
<feature type="chain" id="PRO_5045215123" evidence="3">
    <location>
        <begin position="23"/>
        <end position="274"/>
    </location>
</feature>
<dbReference type="Pfam" id="PF00497">
    <property type="entry name" value="SBP_bac_3"/>
    <property type="match status" value="1"/>
</dbReference>
<comment type="similarity">
    <text evidence="1">Belongs to the bacterial solute-binding protein 3 family.</text>
</comment>
<evidence type="ECO:0000256" key="3">
    <source>
        <dbReference type="SAM" id="SignalP"/>
    </source>
</evidence>
<dbReference type="EMBL" id="JAYDYW010000016">
    <property type="protein sequence ID" value="MEE1675760.1"/>
    <property type="molecule type" value="Genomic_DNA"/>
</dbReference>
<reference evidence="5 6" key="2">
    <citation type="submission" date="2023-12" db="EMBL/GenBank/DDBJ databases">
        <authorList>
            <consortium name="Cladostephus spongiosus"/>
            <person name="Lorente B."/>
            <person name="Cabral C."/>
            <person name="Frias J."/>
            <person name="Faria J."/>
            <person name="Toubarro D."/>
        </authorList>
    </citation>
    <scope>NUCLEOTIDE SEQUENCE [LARGE SCALE GENOMIC DNA]</scope>
    <source>
        <strain evidence="5 6">ZMCS4</strain>
    </source>
</reference>
<dbReference type="SUPFAM" id="SSF53850">
    <property type="entry name" value="Periplasmic binding protein-like II"/>
    <property type="match status" value="1"/>
</dbReference>
<dbReference type="InterPro" id="IPR001638">
    <property type="entry name" value="Solute-binding_3/MltF_N"/>
</dbReference>
<dbReference type="Gene3D" id="3.40.190.10">
    <property type="entry name" value="Periplasmic binding protein-like II"/>
    <property type="match status" value="2"/>
</dbReference>
<comment type="caution">
    <text evidence="5">The sequence shown here is derived from an EMBL/GenBank/DDBJ whole genome shotgun (WGS) entry which is preliminary data.</text>
</comment>
<reference evidence="6" key="1">
    <citation type="submission" date="2023-07" db="EMBL/GenBank/DDBJ databases">
        <title>Draft genome sequence of Agarivorans aestuarii strain ZMCS4, a CAZymes producing bacteria isolated from the marine brown algae Clodostephus spongiosus.</title>
        <authorList>
            <person name="Lorente B."/>
            <person name="Cabral C."/>
            <person name="Frias J."/>
            <person name="Faria J."/>
            <person name="Toubarro D."/>
        </authorList>
    </citation>
    <scope>NUCLEOTIDE SEQUENCE [LARGE SCALE GENOMIC DNA]</scope>
    <source>
        <strain evidence="6">ZMCS4</strain>
    </source>
</reference>
<feature type="domain" description="Solute-binding protein family 3/N-terminal" evidence="4">
    <location>
        <begin position="30"/>
        <end position="260"/>
    </location>
</feature>
<dbReference type="SMART" id="SM00062">
    <property type="entry name" value="PBPb"/>
    <property type="match status" value="1"/>
</dbReference>
<feature type="signal peptide" evidence="3">
    <location>
        <begin position="1"/>
        <end position="22"/>
    </location>
</feature>
<dbReference type="PANTHER" id="PTHR35936">
    <property type="entry name" value="MEMBRANE-BOUND LYTIC MUREIN TRANSGLYCOSYLASE F"/>
    <property type="match status" value="1"/>
</dbReference>
<sequence>MPTLIKSLFLLAALSCSHGVAASDLTICNRLVVTGNAEYPPILWRDQNNPGKLTGLAIELLELALMDTDISVDARDRGVWARALQEAKHGEVDMLAGAFLTNERQQYMDYIVPQFTDVPSVVWTKKGNEFNYQKWEDLLDRRGGTLVNNSFGQDFDTYAKANLKILSSASAERSFAMLLADRFDYVLYELYQGLTILESAGLKSKVVPLDNPISVEGLYFTFSKKSGCNSEELRRHLSERVTQLTKFNTFDQLFDKHMQAWLLQQSNFGVVPRN</sequence>
<dbReference type="Proteomes" id="UP001310248">
    <property type="component" value="Unassembled WGS sequence"/>
</dbReference>